<reference evidence="3" key="1">
    <citation type="submission" date="2017-02" db="UniProtKB">
        <authorList>
            <consortium name="WormBaseParasite"/>
        </authorList>
    </citation>
    <scope>IDENTIFICATION</scope>
</reference>
<sequence>MGQWPETPELQHLQQKRWANQVRFGKRASSWASSVRFG</sequence>
<protein>
    <submittedName>
        <fullName evidence="1 3">Uncharacterized protein</fullName>
    </submittedName>
</protein>
<proteinExistence type="predicted"/>
<reference evidence="1 2" key="2">
    <citation type="submission" date="2018-11" db="EMBL/GenBank/DDBJ databases">
        <authorList>
            <consortium name="Pathogen Informatics"/>
        </authorList>
    </citation>
    <scope>NUCLEOTIDE SEQUENCE [LARGE SCALE GENOMIC DNA]</scope>
</reference>
<name>A0A0N4XWA3_NIPBR</name>
<evidence type="ECO:0000313" key="3">
    <source>
        <dbReference type="WBParaSite" id="NBR_0000715401-mRNA-1"/>
    </source>
</evidence>
<dbReference type="EMBL" id="UYSL01019863">
    <property type="protein sequence ID" value="VDL70744.1"/>
    <property type="molecule type" value="Genomic_DNA"/>
</dbReference>
<dbReference type="Proteomes" id="UP000271162">
    <property type="component" value="Unassembled WGS sequence"/>
</dbReference>
<accession>A0A0N4XWA3</accession>
<dbReference type="AlphaFoldDB" id="A0A0N4XWA3"/>
<dbReference type="WBParaSite" id="NBR_0000715401-mRNA-1">
    <property type="protein sequence ID" value="NBR_0000715401-mRNA-1"/>
    <property type="gene ID" value="NBR_0000715401"/>
</dbReference>
<evidence type="ECO:0000313" key="2">
    <source>
        <dbReference type="Proteomes" id="UP000271162"/>
    </source>
</evidence>
<organism evidence="3">
    <name type="scientific">Nippostrongylus brasiliensis</name>
    <name type="common">Rat hookworm</name>
    <dbReference type="NCBI Taxonomy" id="27835"/>
    <lineage>
        <taxon>Eukaryota</taxon>
        <taxon>Metazoa</taxon>
        <taxon>Ecdysozoa</taxon>
        <taxon>Nematoda</taxon>
        <taxon>Chromadorea</taxon>
        <taxon>Rhabditida</taxon>
        <taxon>Rhabditina</taxon>
        <taxon>Rhabditomorpha</taxon>
        <taxon>Strongyloidea</taxon>
        <taxon>Heligmosomidae</taxon>
        <taxon>Nippostrongylus</taxon>
    </lineage>
</organism>
<gene>
    <name evidence="1" type="ORF">NBR_LOCUS7155</name>
</gene>
<evidence type="ECO:0000313" key="1">
    <source>
        <dbReference type="EMBL" id="VDL70744.1"/>
    </source>
</evidence>
<keyword evidence="2" id="KW-1185">Reference proteome</keyword>